<evidence type="ECO:0000313" key="2">
    <source>
        <dbReference type="EMBL" id="GBP11461.1"/>
    </source>
</evidence>
<proteinExistence type="predicted"/>
<dbReference type="EMBL" id="BGZK01000046">
    <property type="protein sequence ID" value="GBP11461.1"/>
    <property type="molecule type" value="Genomic_DNA"/>
</dbReference>
<protein>
    <submittedName>
        <fullName evidence="2">Uncharacterized protein</fullName>
    </submittedName>
</protein>
<reference evidence="2 3" key="1">
    <citation type="journal article" date="2019" name="Commun. Biol.">
        <title>The bagworm genome reveals a unique fibroin gene that provides high tensile strength.</title>
        <authorList>
            <person name="Kono N."/>
            <person name="Nakamura H."/>
            <person name="Ohtoshi R."/>
            <person name="Tomita M."/>
            <person name="Numata K."/>
            <person name="Arakawa K."/>
        </authorList>
    </citation>
    <scope>NUCLEOTIDE SEQUENCE [LARGE SCALE GENOMIC DNA]</scope>
</reference>
<name>A0A4C1TDT4_EUMVA</name>
<keyword evidence="3" id="KW-1185">Reference proteome</keyword>
<organism evidence="2 3">
    <name type="scientific">Eumeta variegata</name>
    <name type="common">Bagworm moth</name>
    <name type="synonym">Eumeta japonica</name>
    <dbReference type="NCBI Taxonomy" id="151549"/>
    <lineage>
        <taxon>Eukaryota</taxon>
        <taxon>Metazoa</taxon>
        <taxon>Ecdysozoa</taxon>
        <taxon>Arthropoda</taxon>
        <taxon>Hexapoda</taxon>
        <taxon>Insecta</taxon>
        <taxon>Pterygota</taxon>
        <taxon>Neoptera</taxon>
        <taxon>Endopterygota</taxon>
        <taxon>Lepidoptera</taxon>
        <taxon>Glossata</taxon>
        <taxon>Ditrysia</taxon>
        <taxon>Tineoidea</taxon>
        <taxon>Psychidae</taxon>
        <taxon>Oiketicinae</taxon>
        <taxon>Eumeta</taxon>
    </lineage>
</organism>
<sequence length="114" mass="11424">MWTSIELYQDGHGVASRGIPEATASLQAKGQMSESVVDNPTRSTLDVVGWAVERRVAGPGLGDVTASASSPFHRGDARSMEAAPAPRPAHGVLYSEQGAAAAGAGCGAGAACAC</sequence>
<dbReference type="Proteomes" id="UP000299102">
    <property type="component" value="Unassembled WGS sequence"/>
</dbReference>
<evidence type="ECO:0000256" key="1">
    <source>
        <dbReference type="SAM" id="MobiDB-lite"/>
    </source>
</evidence>
<comment type="caution">
    <text evidence="2">The sequence shown here is derived from an EMBL/GenBank/DDBJ whole genome shotgun (WGS) entry which is preliminary data.</text>
</comment>
<dbReference type="AlphaFoldDB" id="A0A4C1TDT4"/>
<gene>
    <name evidence="2" type="ORF">EVAR_92957_1</name>
</gene>
<feature type="region of interest" description="Disordered" evidence="1">
    <location>
        <begin position="60"/>
        <end position="84"/>
    </location>
</feature>
<evidence type="ECO:0000313" key="3">
    <source>
        <dbReference type="Proteomes" id="UP000299102"/>
    </source>
</evidence>
<accession>A0A4C1TDT4</accession>